<feature type="transmembrane region" description="Helical" evidence="1">
    <location>
        <begin position="6"/>
        <end position="24"/>
    </location>
</feature>
<dbReference type="NCBIfam" id="TIGR02848">
    <property type="entry name" value="spore_III_AC"/>
    <property type="match status" value="1"/>
</dbReference>
<gene>
    <name evidence="2" type="primary">spoIIIAC</name>
    <name evidence="2" type="ORF">IAA60_03320</name>
</gene>
<keyword evidence="1" id="KW-0472">Membrane</keyword>
<keyword evidence="1" id="KW-0812">Transmembrane</keyword>
<name>A0A9D1H3N7_9FIRM</name>
<keyword evidence="1" id="KW-1133">Transmembrane helix</keyword>
<dbReference type="Pfam" id="PF06686">
    <property type="entry name" value="SpoIIIAC"/>
    <property type="match status" value="1"/>
</dbReference>
<dbReference type="AlphaFoldDB" id="A0A9D1H3N7"/>
<protein>
    <submittedName>
        <fullName evidence="2">Stage III sporulation protein AC</fullName>
    </submittedName>
</protein>
<reference evidence="2" key="1">
    <citation type="submission" date="2020-10" db="EMBL/GenBank/DDBJ databases">
        <authorList>
            <person name="Gilroy R."/>
        </authorList>
    </citation>
    <scope>NUCLEOTIDE SEQUENCE</scope>
    <source>
        <strain evidence="2">CHK181-108</strain>
    </source>
</reference>
<accession>A0A9D1H3N7</accession>
<sequence length="64" mass="6696">MNVDLIFQIAGLGIVVAVLNQLLSRAGRDEMALLITIAGLVAALVIVASEIGDLFGTIKSIFNL</sequence>
<evidence type="ECO:0000256" key="1">
    <source>
        <dbReference type="SAM" id="Phobius"/>
    </source>
</evidence>
<proteinExistence type="predicted"/>
<reference evidence="2" key="2">
    <citation type="journal article" date="2021" name="PeerJ">
        <title>Extensive microbial diversity within the chicken gut microbiome revealed by metagenomics and culture.</title>
        <authorList>
            <person name="Gilroy R."/>
            <person name="Ravi A."/>
            <person name="Getino M."/>
            <person name="Pursley I."/>
            <person name="Horton D.L."/>
            <person name="Alikhan N.F."/>
            <person name="Baker D."/>
            <person name="Gharbi K."/>
            <person name="Hall N."/>
            <person name="Watson M."/>
            <person name="Adriaenssens E.M."/>
            <person name="Foster-Nyarko E."/>
            <person name="Jarju S."/>
            <person name="Secka A."/>
            <person name="Antonio M."/>
            <person name="Oren A."/>
            <person name="Chaudhuri R.R."/>
            <person name="La Ragione R."/>
            <person name="Hildebrand F."/>
            <person name="Pallen M.J."/>
        </authorList>
    </citation>
    <scope>NUCLEOTIDE SEQUENCE</scope>
    <source>
        <strain evidence="2">CHK181-108</strain>
    </source>
</reference>
<dbReference type="InterPro" id="IPR025664">
    <property type="entry name" value="Spore_III_AC/AD"/>
</dbReference>
<dbReference type="InterPro" id="IPR009570">
    <property type="entry name" value="Spore_III_AC"/>
</dbReference>
<organism evidence="2 3">
    <name type="scientific">Candidatus Ornithomonoglobus intestinigallinarum</name>
    <dbReference type="NCBI Taxonomy" id="2840894"/>
    <lineage>
        <taxon>Bacteria</taxon>
        <taxon>Bacillati</taxon>
        <taxon>Bacillota</taxon>
        <taxon>Clostridia</taxon>
        <taxon>Candidatus Ornithomonoglobus</taxon>
    </lineage>
</organism>
<dbReference type="EMBL" id="DVLU01000029">
    <property type="protein sequence ID" value="HIT84919.1"/>
    <property type="molecule type" value="Genomic_DNA"/>
</dbReference>
<evidence type="ECO:0000313" key="2">
    <source>
        <dbReference type="EMBL" id="HIT84919.1"/>
    </source>
</evidence>
<dbReference type="Proteomes" id="UP000824165">
    <property type="component" value="Unassembled WGS sequence"/>
</dbReference>
<feature type="transmembrane region" description="Helical" evidence="1">
    <location>
        <begin position="31"/>
        <end position="49"/>
    </location>
</feature>
<comment type="caution">
    <text evidence="2">The sequence shown here is derived from an EMBL/GenBank/DDBJ whole genome shotgun (WGS) entry which is preliminary data.</text>
</comment>
<evidence type="ECO:0000313" key="3">
    <source>
        <dbReference type="Proteomes" id="UP000824165"/>
    </source>
</evidence>